<accession>A0A934SUI7</accession>
<proteinExistence type="predicted"/>
<dbReference type="RefSeq" id="WP_200592907.1">
    <property type="nucleotide sequence ID" value="NZ_JAEPBG010000006.1"/>
</dbReference>
<keyword evidence="2" id="KW-1185">Reference proteome</keyword>
<reference evidence="1" key="1">
    <citation type="submission" date="2021-01" db="EMBL/GenBank/DDBJ databases">
        <title>Genome sequence of strain Noviherbaspirillum sp. DKR-6.</title>
        <authorList>
            <person name="Chaudhary D.K."/>
        </authorList>
    </citation>
    <scope>NUCLEOTIDE SEQUENCE</scope>
    <source>
        <strain evidence="1">DKR-6</strain>
    </source>
</reference>
<protein>
    <submittedName>
        <fullName evidence="1">Uncharacterized protein</fullName>
    </submittedName>
</protein>
<evidence type="ECO:0000313" key="2">
    <source>
        <dbReference type="Proteomes" id="UP000622890"/>
    </source>
</evidence>
<dbReference type="AlphaFoldDB" id="A0A934SUI7"/>
<dbReference type="EMBL" id="JAEPBG010000006">
    <property type="protein sequence ID" value="MBK4735967.1"/>
    <property type="molecule type" value="Genomic_DNA"/>
</dbReference>
<sequence length="116" mass="12985">MHFTPRQVGAINLDRPSNSVTGALTVAASPELLEMLWQELSRSGYIIHSCAGKTAWATSRICREENYPYQVQVITDSCQRTVGIVVQRTDMKLGRINLPPRLRAAITEIYPALQKD</sequence>
<comment type="caution">
    <text evidence="1">The sequence shown here is derived from an EMBL/GenBank/DDBJ whole genome shotgun (WGS) entry which is preliminary data.</text>
</comment>
<organism evidence="1 2">
    <name type="scientific">Noviherbaspirillum pedocola</name>
    <dbReference type="NCBI Taxonomy" id="2801341"/>
    <lineage>
        <taxon>Bacteria</taxon>
        <taxon>Pseudomonadati</taxon>
        <taxon>Pseudomonadota</taxon>
        <taxon>Betaproteobacteria</taxon>
        <taxon>Burkholderiales</taxon>
        <taxon>Oxalobacteraceae</taxon>
        <taxon>Noviherbaspirillum</taxon>
    </lineage>
</organism>
<gene>
    <name evidence="1" type="ORF">JJB74_15205</name>
</gene>
<name>A0A934SUI7_9BURK</name>
<evidence type="ECO:0000313" key="1">
    <source>
        <dbReference type="EMBL" id="MBK4735967.1"/>
    </source>
</evidence>
<dbReference type="Proteomes" id="UP000622890">
    <property type="component" value="Unassembled WGS sequence"/>
</dbReference>